<sequence>MTYANRVLLIGLLALAACQVPSAEQRRKLDSMIGRPTVDVIRTFGVPTRQFTTGDHTFLAYITQETDYTTMPMGGGWGYGPGWGDGWGGYGGWGYGGWGYGGGWGGGMGTAYTYSCQTNFELVKGLVISWTMRGDGC</sequence>
<accession>A0A841QH28</accession>
<comment type="caution">
    <text evidence="2">The sequence shown here is derived from an EMBL/GenBank/DDBJ whole genome shotgun (WGS) entry which is preliminary data.</text>
</comment>
<evidence type="ECO:0000313" key="2">
    <source>
        <dbReference type="EMBL" id="MBB6457347.1"/>
    </source>
</evidence>
<protein>
    <recommendedName>
        <fullName evidence="4">Lipoprotein</fullName>
    </recommendedName>
</protein>
<feature type="chain" id="PRO_5032357164" description="Lipoprotein" evidence="1">
    <location>
        <begin position="24"/>
        <end position="137"/>
    </location>
</feature>
<evidence type="ECO:0000256" key="1">
    <source>
        <dbReference type="SAM" id="SignalP"/>
    </source>
</evidence>
<dbReference type="EMBL" id="JACHIE010000007">
    <property type="protein sequence ID" value="MBB6457347.1"/>
    <property type="molecule type" value="Genomic_DNA"/>
</dbReference>
<evidence type="ECO:0008006" key="4">
    <source>
        <dbReference type="Google" id="ProtNLM"/>
    </source>
</evidence>
<reference evidence="2 3" key="1">
    <citation type="submission" date="2020-08" db="EMBL/GenBank/DDBJ databases">
        <title>Genomic Encyclopedia of Type Strains, Phase IV (KMG-IV): sequencing the most valuable type-strain genomes for metagenomic binning, comparative biology and taxonomic classification.</title>
        <authorList>
            <person name="Goeker M."/>
        </authorList>
    </citation>
    <scope>NUCLEOTIDE SEQUENCE [LARGE SCALE GENOMIC DNA]</scope>
    <source>
        <strain evidence="2 3">DSM 4491</strain>
    </source>
</reference>
<proteinExistence type="predicted"/>
<organism evidence="2 3">
    <name type="scientific">Acetobacter lovaniensis</name>
    <dbReference type="NCBI Taxonomy" id="104100"/>
    <lineage>
        <taxon>Bacteria</taxon>
        <taxon>Pseudomonadati</taxon>
        <taxon>Pseudomonadota</taxon>
        <taxon>Alphaproteobacteria</taxon>
        <taxon>Acetobacterales</taxon>
        <taxon>Acetobacteraceae</taxon>
        <taxon>Acetobacter</taxon>
    </lineage>
</organism>
<gene>
    <name evidence="2" type="ORF">HNR55_001938</name>
</gene>
<dbReference type="Proteomes" id="UP000578000">
    <property type="component" value="Unassembled WGS sequence"/>
</dbReference>
<keyword evidence="1" id="KW-0732">Signal</keyword>
<dbReference type="AlphaFoldDB" id="A0A841QH28"/>
<dbReference type="PROSITE" id="PS51257">
    <property type="entry name" value="PROKAR_LIPOPROTEIN"/>
    <property type="match status" value="1"/>
</dbReference>
<keyword evidence="3" id="KW-1185">Reference proteome</keyword>
<feature type="signal peptide" evidence="1">
    <location>
        <begin position="1"/>
        <end position="23"/>
    </location>
</feature>
<name>A0A841QH28_9PROT</name>
<evidence type="ECO:0000313" key="3">
    <source>
        <dbReference type="Proteomes" id="UP000578000"/>
    </source>
</evidence>
<dbReference type="RefSeq" id="WP_166114472.1">
    <property type="nucleotide sequence ID" value="NZ_BAABDB010000032.1"/>
</dbReference>